<feature type="compositionally biased region" description="Low complexity" evidence="1">
    <location>
        <begin position="28"/>
        <end position="44"/>
    </location>
</feature>
<name>A0A7G1NHG6_9ACTN</name>
<evidence type="ECO:0000313" key="2">
    <source>
        <dbReference type="EMBL" id="BCL20515.1"/>
    </source>
</evidence>
<protein>
    <submittedName>
        <fullName evidence="2">Uncharacterized protein</fullName>
    </submittedName>
</protein>
<organism evidence="2 3">
    <name type="scientific">Streptomyces tuirus</name>
    <dbReference type="NCBI Taxonomy" id="68278"/>
    <lineage>
        <taxon>Bacteria</taxon>
        <taxon>Bacillati</taxon>
        <taxon>Actinomycetota</taxon>
        <taxon>Actinomycetes</taxon>
        <taxon>Kitasatosporales</taxon>
        <taxon>Streptomycetaceae</taxon>
        <taxon>Streptomyces</taxon>
    </lineage>
</organism>
<proteinExistence type="predicted"/>
<dbReference type="AlphaFoldDB" id="A0A7G1NHG6"/>
<evidence type="ECO:0000313" key="3">
    <source>
        <dbReference type="Proteomes" id="UP000516373"/>
    </source>
</evidence>
<dbReference type="Proteomes" id="UP000516373">
    <property type="component" value="Chromosome"/>
</dbReference>
<evidence type="ECO:0000256" key="1">
    <source>
        <dbReference type="SAM" id="MobiDB-lite"/>
    </source>
</evidence>
<accession>A0A7G1NHG6</accession>
<dbReference type="EMBL" id="AP023439">
    <property type="protein sequence ID" value="BCL20515.1"/>
    <property type="molecule type" value="Genomic_DNA"/>
</dbReference>
<feature type="compositionally biased region" description="Basic residues" evidence="1">
    <location>
        <begin position="18"/>
        <end position="27"/>
    </location>
</feature>
<feature type="region of interest" description="Disordered" evidence="1">
    <location>
        <begin position="18"/>
        <end position="44"/>
    </location>
</feature>
<sequence length="104" mass="11681">MLNRIRRAASLTRARYFPKGRHRRTLRPSRPTFAPTSSASAAEPTVVLGQTLDRPSHLQLLRGEDTALVRPFVLAHEERARRHPTVVIAPQLPSDAWSTLMGVH</sequence>
<gene>
    <name evidence="2" type="ORF">GCM10017668_23580</name>
</gene>
<dbReference type="KEGG" id="stui:GCM10017668_23580"/>
<reference evidence="2 3" key="1">
    <citation type="journal article" date="2014" name="Int. J. Syst. Evol. Microbiol.">
        <title>Complete genome sequence of Corynebacterium casei LMG S-19264T (=DSM 44701T), isolated from a smear-ripened cheese.</title>
        <authorList>
            <consortium name="US DOE Joint Genome Institute (JGI-PGF)"/>
            <person name="Walter F."/>
            <person name="Albersmeier A."/>
            <person name="Kalinowski J."/>
            <person name="Ruckert C."/>
        </authorList>
    </citation>
    <scope>NUCLEOTIDE SEQUENCE [LARGE SCALE GENOMIC DNA]</scope>
    <source>
        <strain evidence="2 3">JCM 4255</strain>
    </source>
</reference>